<feature type="region of interest" description="Disordered" evidence="1">
    <location>
        <begin position="46"/>
        <end position="68"/>
    </location>
</feature>
<keyword evidence="3" id="KW-1185">Reference proteome</keyword>
<sequence length="146" mass="15583">MAGFGSAGLNSPVRSVPGVTTGSSKLITQSGTYYGKRMFNVFTKPDENSAPQWRGLQTKPQPSNTPLVAVGTRSTEFVDPTDGYSIIFNEGQGLGVSYPAKGKSSEPNNFFNLQDPKNVSIPNGISLTKDAFPVSMEATAYILDKV</sequence>
<feature type="region of interest" description="Disordered" evidence="1">
    <location>
        <begin position="1"/>
        <end position="20"/>
    </location>
</feature>
<gene>
    <name evidence="2" type="ORF">BGZ96_010374</name>
</gene>
<organism evidence="2 3">
    <name type="scientific">Linnemannia gamsii</name>
    <dbReference type="NCBI Taxonomy" id="64522"/>
    <lineage>
        <taxon>Eukaryota</taxon>
        <taxon>Fungi</taxon>
        <taxon>Fungi incertae sedis</taxon>
        <taxon>Mucoromycota</taxon>
        <taxon>Mortierellomycotina</taxon>
        <taxon>Mortierellomycetes</taxon>
        <taxon>Mortierellales</taxon>
        <taxon>Mortierellaceae</taxon>
        <taxon>Linnemannia</taxon>
    </lineage>
</organism>
<proteinExistence type="predicted"/>
<evidence type="ECO:0000256" key="1">
    <source>
        <dbReference type="SAM" id="MobiDB-lite"/>
    </source>
</evidence>
<comment type="caution">
    <text evidence="2">The sequence shown here is derived from an EMBL/GenBank/DDBJ whole genome shotgun (WGS) entry which is preliminary data.</text>
</comment>
<feature type="compositionally biased region" description="Polar residues" evidence="1">
    <location>
        <begin position="8"/>
        <end position="20"/>
    </location>
</feature>
<dbReference type="Proteomes" id="UP001194696">
    <property type="component" value="Unassembled WGS sequence"/>
</dbReference>
<reference evidence="2 3" key="1">
    <citation type="journal article" date="2020" name="Fungal Divers.">
        <title>Resolving the Mortierellaceae phylogeny through synthesis of multi-gene phylogenetics and phylogenomics.</title>
        <authorList>
            <person name="Vandepol N."/>
            <person name="Liber J."/>
            <person name="Desiro A."/>
            <person name="Na H."/>
            <person name="Kennedy M."/>
            <person name="Barry K."/>
            <person name="Grigoriev I.V."/>
            <person name="Miller A.N."/>
            <person name="O'Donnell K."/>
            <person name="Stajich J.E."/>
            <person name="Bonito G."/>
        </authorList>
    </citation>
    <scope>NUCLEOTIDE SEQUENCE [LARGE SCALE GENOMIC DNA]</scope>
    <source>
        <strain evidence="2 3">AD045</strain>
    </source>
</reference>
<protein>
    <submittedName>
        <fullName evidence="2">Uncharacterized protein</fullName>
    </submittedName>
</protein>
<evidence type="ECO:0000313" key="3">
    <source>
        <dbReference type="Proteomes" id="UP001194696"/>
    </source>
</evidence>
<name>A0ABQ7JW81_9FUNG</name>
<accession>A0ABQ7JW81</accession>
<evidence type="ECO:0000313" key="2">
    <source>
        <dbReference type="EMBL" id="KAG0285342.1"/>
    </source>
</evidence>
<dbReference type="EMBL" id="JAAAIM010000675">
    <property type="protein sequence ID" value="KAG0285342.1"/>
    <property type="molecule type" value="Genomic_DNA"/>
</dbReference>